<reference evidence="2" key="1">
    <citation type="submission" date="2018-12" db="EMBL/GenBank/DDBJ databases">
        <title>Tengunoibacter tsumagoiensis gen. nov., sp. nov., Dictyobacter kobayashii sp. nov., D. alpinus sp. nov., and D. joshuensis sp. nov. and description of Dictyobacteraceae fam. nov. within the order Ktedonobacterales isolated from Tengu-no-mugimeshi.</title>
        <authorList>
            <person name="Wang C.M."/>
            <person name="Zheng Y."/>
            <person name="Sakai Y."/>
            <person name="Toyoda A."/>
            <person name="Minakuchi Y."/>
            <person name="Abe K."/>
            <person name="Yokota A."/>
            <person name="Yabe S."/>
        </authorList>
    </citation>
    <scope>NUCLEOTIDE SEQUENCE [LARGE SCALE GENOMIC DNA]</scope>
    <source>
        <strain evidence="2">Uno3</strain>
    </source>
</reference>
<protein>
    <submittedName>
        <fullName evidence="1">Uncharacterized protein</fullName>
    </submittedName>
</protein>
<accession>A0A401ZXM8</accession>
<gene>
    <name evidence="1" type="ORF">KTT_14580</name>
</gene>
<keyword evidence="2" id="KW-1185">Reference proteome</keyword>
<organism evidence="1 2">
    <name type="scientific">Tengunoibacter tsumagoiensis</name>
    <dbReference type="NCBI Taxonomy" id="2014871"/>
    <lineage>
        <taxon>Bacteria</taxon>
        <taxon>Bacillati</taxon>
        <taxon>Chloroflexota</taxon>
        <taxon>Ktedonobacteria</taxon>
        <taxon>Ktedonobacterales</taxon>
        <taxon>Dictyobacteraceae</taxon>
        <taxon>Tengunoibacter</taxon>
    </lineage>
</organism>
<proteinExistence type="predicted"/>
<comment type="caution">
    <text evidence="1">The sequence shown here is derived from an EMBL/GenBank/DDBJ whole genome shotgun (WGS) entry which is preliminary data.</text>
</comment>
<dbReference type="Proteomes" id="UP000287352">
    <property type="component" value="Unassembled WGS sequence"/>
</dbReference>
<evidence type="ECO:0000313" key="2">
    <source>
        <dbReference type="Proteomes" id="UP000287352"/>
    </source>
</evidence>
<dbReference type="AlphaFoldDB" id="A0A401ZXM8"/>
<dbReference type="EMBL" id="BIFR01000001">
    <property type="protein sequence ID" value="GCE11599.1"/>
    <property type="molecule type" value="Genomic_DNA"/>
</dbReference>
<sequence>MYWSMKTNRGLRSVEESVNSDNPVKMTVCDWAENNRKVNLHSPVDTYSQSGHKQLMVEAWTELLD</sequence>
<name>A0A401ZXM8_9CHLR</name>
<evidence type="ECO:0000313" key="1">
    <source>
        <dbReference type="EMBL" id="GCE11599.1"/>
    </source>
</evidence>